<gene>
    <name evidence="3" type="primary">glgX</name>
    <name evidence="3" type="ORF">CLOSTASPAR_02335</name>
</gene>
<dbReference type="Pfam" id="PF00128">
    <property type="entry name" value="Alpha-amylase"/>
    <property type="match status" value="1"/>
</dbReference>
<evidence type="ECO:0000259" key="2">
    <source>
        <dbReference type="SMART" id="SM00642"/>
    </source>
</evidence>
<dbReference type="EMBL" id="ACCJ01000138">
    <property type="protein sequence ID" value="EEG55593.1"/>
    <property type="molecule type" value="Genomic_DNA"/>
</dbReference>
<dbReference type="Gene3D" id="2.60.40.10">
    <property type="entry name" value="Immunoglobulins"/>
    <property type="match status" value="1"/>
</dbReference>
<dbReference type="InterPro" id="IPR017853">
    <property type="entry name" value="GH"/>
</dbReference>
<proteinExistence type="inferred from homology"/>
<dbReference type="SUPFAM" id="SSF51445">
    <property type="entry name" value="(Trans)glycosidases"/>
    <property type="match status" value="1"/>
</dbReference>
<comment type="caution">
    <text evidence="3">The sequence shown here is derived from an EMBL/GenBank/DDBJ whole genome shotgun (WGS) entry which is preliminary data.</text>
</comment>
<keyword evidence="3" id="KW-0326">Glycosidase</keyword>
<comment type="similarity">
    <text evidence="1">Belongs to the glycosyl hydrolase 13 family.</text>
</comment>
<dbReference type="SUPFAM" id="SSF81296">
    <property type="entry name" value="E set domains"/>
    <property type="match status" value="1"/>
</dbReference>
<feature type="domain" description="Glycosyl hydrolase family 13 catalytic" evidence="2">
    <location>
        <begin position="172"/>
        <end position="582"/>
    </location>
</feature>
<keyword evidence="4" id="KW-1185">Reference proteome</keyword>
<dbReference type="InterPro" id="IPR013780">
    <property type="entry name" value="Glyco_hydro_b"/>
</dbReference>
<dbReference type="InterPro" id="IPR006047">
    <property type="entry name" value="GH13_cat_dom"/>
</dbReference>
<dbReference type="EC" id="3.2.1.-" evidence="3"/>
<accession>C0CZA8</accession>
<keyword evidence="3" id="KW-0378">Hydrolase</keyword>
<dbReference type="GO" id="GO:0005975">
    <property type="term" value="P:carbohydrate metabolic process"/>
    <property type="evidence" value="ECO:0007669"/>
    <property type="project" value="InterPro"/>
</dbReference>
<evidence type="ECO:0000313" key="4">
    <source>
        <dbReference type="Proteomes" id="UP000004756"/>
    </source>
</evidence>
<dbReference type="HOGENOM" id="CLU_011725_2_1_9"/>
<dbReference type="SUPFAM" id="SSF51011">
    <property type="entry name" value="Glycosyl hydrolase domain"/>
    <property type="match status" value="1"/>
</dbReference>
<sequence>MKIINQESAKSVPVSVLPLREIAGFPVRPGLYDMNGATLLQDGVNFTVHTHSGTACELLLFNRGEKDPYAVLPFPEEYKIGNVYSMIVFGLDIGEFEYAYRVDGPNDPGAGLLFDRDQILLDPYAKAVTGQSVWGEKQEPGCTYRARVVKNNFDWGDMPQSGREMSDLVIYELHVRGFTRHSSSGVAHPGTFAGILEKIPYLKDLGVNAVELMPVFEFDETMGGREVNGRKLLDYWGYNTVGFFAPNTSYTAGLEYNREGTEFKNLIRTLHENGIEVILDVVFNHTAEGNEKGPVISFKGFDNNIYYMLTPDGYYYNFSGCGNTLNCNHPIVQQMIVECLRYWTVDYRVDGFRFDLASILGRNEDGSPMNNPPLLQRLAFDPILGNVKLIAEAWDAGGLYQVGTFPAWKRWAEWNGKYRDTLREFLKGGTWAAGEAARRITGSGDLYNGHYAGYNSSVNFITCHDGFTLYDLYAYNEKHNQENGWGNTDGADDNRSWNCGAEGPTDDKEVLDLRFRMMRNACAVLMCSRGTPMFFAGDEFGNTQLGNNNAYCQDNEISWLNWELLKENEDLFGFFRFMIRFRMNHPAIRRDLPGAVCGLPALTVYGNGGENRVDDGTAALGILYAGYDRKRGRDDVVYLAVNVYWEDVNIQLPELPKYLDWYAVVNTAGDGQSRFCYRCGERSRVDSGFRMRPRSVAVFTVNGNQ</sequence>
<dbReference type="Gene3D" id="3.20.20.80">
    <property type="entry name" value="Glycosidases"/>
    <property type="match status" value="1"/>
</dbReference>
<dbReference type="Pfam" id="PF02922">
    <property type="entry name" value="CBM_48"/>
    <property type="match status" value="1"/>
</dbReference>
<evidence type="ECO:0000256" key="1">
    <source>
        <dbReference type="ARBA" id="ARBA00008061"/>
    </source>
</evidence>
<dbReference type="Gene3D" id="2.60.40.1180">
    <property type="entry name" value="Golgi alpha-mannosidase II"/>
    <property type="match status" value="1"/>
</dbReference>
<dbReference type="AlphaFoldDB" id="C0CZA8"/>
<dbReference type="SMART" id="SM00642">
    <property type="entry name" value="Aamy"/>
    <property type="match status" value="1"/>
</dbReference>
<name>C0CZA8_9FIRM</name>
<dbReference type="InterPro" id="IPR013783">
    <property type="entry name" value="Ig-like_fold"/>
</dbReference>
<reference evidence="3 4" key="1">
    <citation type="submission" date="2009-02" db="EMBL/GenBank/DDBJ databases">
        <title>Draft genome sequence of Clostridium asparagiforme (DSM 15981).</title>
        <authorList>
            <person name="Sudarsanam P."/>
            <person name="Ley R."/>
            <person name="Guruge J."/>
            <person name="Turnbaugh P.J."/>
            <person name="Mahowald M."/>
            <person name="Liep D."/>
            <person name="Gordon J."/>
        </authorList>
    </citation>
    <scope>NUCLEOTIDE SEQUENCE [LARGE SCALE GENOMIC DNA]</scope>
    <source>
        <strain evidence="3 4">DSM 15981</strain>
    </source>
</reference>
<dbReference type="PANTHER" id="PTHR43002">
    <property type="entry name" value="GLYCOGEN DEBRANCHING ENZYME"/>
    <property type="match status" value="1"/>
</dbReference>
<dbReference type="CDD" id="cd11326">
    <property type="entry name" value="AmyAc_Glg_debranch"/>
    <property type="match status" value="1"/>
</dbReference>
<dbReference type="CDD" id="cd11234">
    <property type="entry name" value="E_set_GDE_N"/>
    <property type="match status" value="1"/>
</dbReference>
<dbReference type="InterPro" id="IPR004193">
    <property type="entry name" value="Glyco_hydro_13_N"/>
</dbReference>
<evidence type="ECO:0000313" key="3">
    <source>
        <dbReference type="EMBL" id="EEG55593.1"/>
    </source>
</evidence>
<dbReference type="InterPro" id="IPR014756">
    <property type="entry name" value="Ig_E-set"/>
</dbReference>
<organism evidence="3 4">
    <name type="scientific">[Clostridium] asparagiforme DSM 15981</name>
    <dbReference type="NCBI Taxonomy" id="518636"/>
    <lineage>
        <taxon>Bacteria</taxon>
        <taxon>Bacillati</taxon>
        <taxon>Bacillota</taxon>
        <taxon>Clostridia</taxon>
        <taxon>Lachnospirales</taxon>
        <taxon>Lachnospiraceae</taxon>
        <taxon>Enterocloster</taxon>
    </lineage>
</organism>
<dbReference type="Proteomes" id="UP000004756">
    <property type="component" value="Unassembled WGS sequence"/>
</dbReference>
<protein>
    <submittedName>
        <fullName evidence="3">Glycogen debranching enzyme GlgX</fullName>
        <ecNumber evidence="3">3.2.1.-</ecNumber>
    </submittedName>
</protein>
<dbReference type="GO" id="GO:0004553">
    <property type="term" value="F:hydrolase activity, hydrolyzing O-glycosyl compounds"/>
    <property type="evidence" value="ECO:0007669"/>
    <property type="project" value="InterPro"/>
</dbReference>